<sequence length="40" mass="4748">MQQALEYAEILQLLFVFSSNGDLFTNLNVLCVHFHKFIFR</sequence>
<gene>
    <name evidence="1" type="ORF">SAMN05192553_104449</name>
</gene>
<protein>
    <submittedName>
        <fullName evidence="1">Uncharacterized protein</fullName>
    </submittedName>
</protein>
<keyword evidence="2" id="KW-1185">Reference proteome</keyword>
<dbReference type="EMBL" id="FNZH01000004">
    <property type="protein sequence ID" value="SEJ52191.1"/>
    <property type="molecule type" value="Genomic_DNA"/>
</dbReference>
<dbReference type="Gene3D" id="3.90.1570.30">
    <property type="match status" value="1"/>
</dbReference>
<reference evidence="2" key="1">
    <citation type="submission" date="2016-10" db="EMBL/GenBank/DDBJ databases">
        <authorList>
            <person name="Varghese N."/>
            <person name="Submissions S."/>
        </authorList>
    </citation>
    <scope>NUCLEOTIDE SEQUENCE [LARGE SCALE GENOMIC DNA]</scope>
    <source>
        <strain evidence="2">IBRC-M 10761</strain>
    </source>
</reference>
<name>A0A1H6ZFN5_9BACT</name>
<proteinExistence type="predicted"/>
<dbReference type="AlphaFoldDB" id="A0A1H6ZFN5"/>
<evidence type="ECO:0000313" key="2">
    <source>
        <dbReference type="Proteomes" id="UP000199403"/>
    </source>
</evidence>
<dbReference type="Proteomes" id="UP000199403">
    <property type="component" value="Unassembled WGS sequence"/>
</dbReference>
<dbReference type="STRING" id="1416801.SAMN05192553_104449"/>
<organism evidence="1 2">
    <name type="scientific">Cyclobacterium xiamenense</name>
    <dbReference type="NCBI Taxonomy" id="1297121"/>
    <lineage>
        <taxon>Bacteria</taxon>
        <taxon>Pseudomonadati</taxon>
        <taxon>Bacteroidota</taxon>
        <taxon>Cytophagia</taxon>
        <taxon>Cytophagales</taxon>
        <taxon>Cyclobacteriaceae</taxon>
        <taxon>Cyclobacterium</taxon>
    </lineage>
</organism>
<evidence type="ECO:0000313" key="1">
    <source>
        <dbReference type="EMBL" id="SEJ52191.1"/>
    </source>
</evidence>
<accession>A0A1H6ZFN5</accession>